<dbReference type="GO" id="GO:1904659">
    <property type="term" value="P:D-glucose transmembrane transport"/>
    <property type="evidence" value="ECO:0007669"/>
    <property type="project" value="InterPro"/>
</dbReference>
<feature type="transmembrane region" description="Helical" evidence="8">
    <location>
        <begin position="333"/>
        <end position="352"/>
    </location>
</feature>
<dbReference type="GO" id="GO:0005354">
    <property type="term" value="F:galactose transmembrane transporter activity"/>
    <property type="evidence" value="ECO:0007669"/>
    <property type="project" value="InterPro"/>
</dbReference>
<protein>
    <submittedName>
        <fullName evidence="9">Glucose/galactose transporter</fullName>
    </submittedName>
</protein>
<dbReference type="GO" id="GO:0005886">
    <property type="term" value="C:plasma membrane"/>
    <property type="evidence" value="ECO:0007669"/>
    <property type="project" value="UniProtKB-SubCell"/>
</dbReference>
<dbReference type="Gene3D" id="1.20.1250.20">
    <property type="entry name" value="MFS general substrate transporter like domains"/>
    <property type="match status" value="2"/>
</dbReference>
<feature type="transmembrane region" description="Helical" evidence="8">
    <location>
        <begin position="306"/>
        <end position="326"/>
    </location>
</feature>
<reference evidence="9 10" key="1">
    <citation type="submission" date="2019-03" db="EMBL/GenBank/DDBJ databases">
        <title>Genomic Encyclopedia of Archaeal and Bacterial Type Strains, Phase II (KMG-II): from individual species to whole genera.</title>
        <authorList>
            <person name="Goeker M."/>
        </authorList>
    </citation>
    <scope>NUCLEOTIDE SEQUENCE [LARGE SCALE GENOMIC DNA]</scope>
    <source>
        <strain evidence="9 10">DSM 19035</strain>
    </source>
</reference>
<evidence type="ECO:0000313" key="9">
    <source>
        <dbReference type="EMBL" id="TDQ07404.1"/>
    </source>
</evidence>
<evidence type="ECO:0000256" key="1">
    <source>
        <dbReference type="ARBA" id="ARBA00003321"/>
    </source>
</evidence>
<gene>
    <name evidence="9" type="ORF">ATK78_3525</name>
</gene>
<dbReference type="SUPFAM" id="SSF103473">
    <property type="entry name" value="MFS general substrate transporter"/>
    <property type="match status" value="1"/>
</dbReference>
<dbReference type="GO" id="GO:0055056">
    <property type="term" value="F:D-glucose transmembrane transporter activity"/>
    <property type="evidence" value="ECO:0007669"/>
    <property type="project" value="InterPro"/>
</dbReference>
<evidence type="ECO:0000256" key="2">
    <source>
        <dbReference type="ARBA" id="ARBA00004429"/>
    </source>
</evidence>
<feature type="transmembrane region" description="Helical" evidence="8">
    <location>
        <begin position="268"/>
        <end position="286"/>
    </location>
</feature>
<evidence type="ECO:0000256" key="5">
    <source>
        <dbReference type="ARBA" id="ARBA00022692"/>
    </source>
</evidence>
<feature type="transmembrane region" description="Helical" evidence="8">
    <location>
        <begin position="74"/>
        <end position="95"/>
    </location>
</feature>
<proteinExistence type="inferred from homology"/>
<name>A0A4R6STM6_9SPHI</name>
<keyword evidence="5 8" id="KW-0812">Transmembrane</keyword>
<feature type="transmembrane region" description="Helical" evidence="8">
    <location>
        <begin position="391"/>
        <end position="408"/>
    </location>
</feature>
<feature type="transmembrane region" description="Helical" evidence="8">
    <location>
        <begin position="34"/>
        <end position="54"/>
    </location>
</feature>
<organism evidence="9 10">
    <name type="scientific">Pedobacter metabolipauper</name>
    <dbReference type="NCBI Taxonomy" id="425513"/>
    <lineage>
        <taxon>Bacteria</taxon>
        <taxon>Pseudomonadati</taxon>
        <taxon>Bacteroidota</taxon>
        <taxon>Sphingobacteriia</taxon>
        <taxon>Sphingobacteriales</taxon>
        <taxon>Sphingobacteriaceae</taxon>
        <taxon>Pedobacter</taxon>
    </lineage>
</organism>
<dbReference type="AlphaFoldDB" id="A0A4R6STM6"/>
<dbReference type="InterPro" id="IPR005964">
    <property type="entry name" value="Glc/Gal_transptr_bac"/>
</dbReference>
<evidence type="ECO:0000256" key="8">
    <source>
        <dbReference type="SAM" id="Phobius"/>
    </source>
</evidence>
<keyword evidence="7 8" id="KW-0472">Membrane</keyword>
<keyword evidence="4" id="KW-1003">Cell membrane</keyword>
<evidence type="ECO:0000256" key="7">
    <source>
        <dbReference type="ARBA" id="ARBA00023136"/>
    </source>
</evidence>
<comment type="similarity">
    <text evidence="3">Belongs to the major facilitator superfamily. FHS transporter (TC 2.A.1.7) family.</text>
</comment>
<evidence type="ECO:0000256" key="3">
    <source>
        <dbReference type="ARBA" id="ARBA00009120"/>
    </source>
</evidence>
<accession>A0A4R6STM6</accession>
<dbReference type="CDD" id="cd17394">
    <property type="entry name" value="MFS_FucP_like"/>
    <property type="match status" value="1"/>
</dbReference>
<feature type="transmembrane region" description="Helical" evidence="8">
    <location>
        <begin position="218"/>
        <end position="237"/>
    </location>
</feature>
<feature type="transmembrane region" description="Helical" evidence="8">
    <location>
        <begin position="102"/>
        <end position="121"/>
    </location>
</feature>
<evidence type="ECO:0000256" key="4">
    <source>
        <dbReference type="ARBA" id="ARBA00022475"/>
    </source>
</evidence>
<comment type="subcellular location">
    <subcellularLocation>
        <location evidence="2">Cell inner membrane</location>
        <topology evidence="2">Multi-pass membrane protein</topology>
    </subcellularLocation>
</comment>
<comment type="function">
    <text evidence="1">Intake of glucose and galactose.</text>
</comment>
<dbReference type="InterPro" id="IPR050375">
    <property type="entry name" value="MFS_TsgA-like"/>
</dbReference>
<feature type="transmembrane region" description="Helical" evidence="8">
    <location>
        <begin position="165"/>
        <end position="186"/>
    </location>
</feature>
<sequence length="445" mass="48138">MINNTNLDKIVQFISTFRLQILKKPRNIMNDKKLISPIYIICSLFFVFGFVTWLNSVLIPYLKIACELTNFESYLVAFAFYIAYFVMALPSAWVLKNTGFKNGMAVGLVIMAIGAALFIPAALSRTYVLFLLGLFVQGTGLAILQTASNPYITILGPIETAAKRISIMGIFNKVAGASAPILLGAVTLKDADALIVKIAGMNAAEKAMELDALAHKVILPYVAIIGVLIVLSVLIWFSGLPEINTEEEDEAVALANSNKTSIMQFPHLLLGAFALFLYVGVEVMAADTVISYASSQGIELSSAKYFATYTLVSMIIGYVAGIVCIPKYITQQSALKVSAILGVLLSIAAILTEGYVSVLMISLLGLANSLMWPAIWPLAITGLGRFTKTGSSLLIMGISGGALLPLLYGYMADTVDSQQAYWIMVPCYLFIWYYAVSGHKIKTGS</sequence>
<keyword evidence="10" id="KW-1185">Reference proteome</keyword>
<dbReference type="PANTHER" id="PTHR43702:SF12">
    <property type="entry name" value="N-ACETYL GLUCOSAMINE TRANSPORTER NAGP"/>
    <property type="match status" value="1"/>
</dbReference>
<dbReference type="PANTHER" id="PTHR43702">
    <property type="entry name" value="L-FUCOSE-PROTON SYMPORTER"/>
    <property type="match status" value="1"/>
</dbReference>
<dbReference type="InterPro" id="IPR011701">
    <property type="entry name" value="MFS"/>
</dbReference>
<feature type="transmembrane region" description="Helical" evidence="8">
    <location>
        <begin position="358"/>
        <end position="379"/>
    </location>
</feature>
<dbReference type="Proteomes" id="UP000295620">
    <property type="component" value="Unassembled WGS sequence"/>
</dbReference>
<keyword evidence="6 8" id="KW-1133">Transmembrane helix</keyword>
<dbReference type="Pfam" id="PF07690">
    <property type="entry name" value="MFS_1"/>
    <property type="match status" value="1"/>
</dbReference>
<dbReference type="EMBL" id="SNYC01000006">
    <property type="protein sequence ID" value="TDQ07404.1"/>
    <property type="molecule type" value="Genomic_DNA"/>
</dbReference>
<evidence type="ECO:0000313" key="10">
    <source>
        <dbReference type="Proteomes" id="UP000295620"/>
    </source>
</evidence>
<feature type="transmembrane region" description="Helical" evidence="8">
    <location>
        <begin position="420"/>
        <end position="436"/>
    </location>
</feature>
<dbReference type="InterPro" id="IPR036259">
    <property type="entry name" value="MFS_trans_sf"/>
</dbReference>
<comment type="caution">
    <text evidence="9">The sequence shown here is derived from an EMBL/GenBank/DDBJ whole genome shotgun (WGS) entry which is preliminary data.</text>
</comment>
<evidence type="ECO:0000256" key="6">
    <source>
        <dbReference type="ARBA" id="ARBA00022989"/>
    </source>
</evidence>
<dbReference type="NCBIfam" id="TIGR01272">
    <property type="entry name" value="gluP"/>
    <property type="match status" value="1"/>
</dbReference>